<keyword evidence="3 8" id="KW-0699">rRNA-binding</keyword>
<dbReference type="Gene3D" id="1.20.58.110">
    <property type="entry name" value="Ribosomal protein S20"/>
    <property type="match status" value="1"/>
</dbReference>
<dbReference type="AlphaFoldDB" id="A0A2V2F3F6"/>
<dbReference type="NCBIfam" id="TIGR00029">
    <property type="entry name" value="S20"/>
    <property type="match status" value="1"/>
</dbReference>
<accession>A0A2V2F3F6</accession>
<evidence type="ECO:0000256" key="6">
    <source>
        <dbReference type="ARBA" id="ARBA00023274"/>
    </source>
</evidence>
<evidence type="ECO:0000256" key="1">
    <source>
        <dbReference type="ARBA" id="ARBA00003134"/>
    </source>
</evidence>
<evidence type="ECO:0000313" key="9">
    <source>
        <dbReference type="EMBL" id="MDY5167790.1"/>
    </source>
</evidence>
<evidence type="ECO:0000256" key="5">
    <source>
        <dbReference type="ARBA" id="ARBA00022980"/>
    </source>
</evidence>
<dbReference type="OrthoDB" id="9808392at2"/>
<dbReference type="FunFam" id="1.20.58.110:FF:000001">
    <property type="entry name" value="30S ribosomal protein S20"/>
    <property type="match status" value="1"/>
</dbReference>
<dbReference type="InterPro" id="IPR036510">
    <property type="entry name" value="Ribosomal_bS20_sf"/>
</dbReference>
<dbReference type="InterPro" id="IPR002583">
    <property type="entry name" value="Ribosomal_bS20"/>
</dbReference>
<dbReference type="PANTHER" id="PTHR33398:SF1">
    <property type="entry name" value="SMALL RIBOSOMAL SUBUNIT PROTEIN BS20C"/>
    <property type="match status" value="1"/>
</dbReference>
<keyword evidence="6 8" id="KW-0687">Ribonucleoprotein</keyword>
<comment type="function">
    <text evidence="1 8">Binds directly to 16S ribosomal RNA.</text>
</comment>
<proteinExistence type="inferred from homology"/>
<comment type="similarity">
    <text evidence="2 8">Belongs to the bacterial ribosomal protein bS20 family.</text>
</comment>
<organism evidence="10 11">
    <name type="scientific">Dielma fastidiosa</name>
    <dbReference type="NCBI Taxonomy" id="1034346"/>
    <lineage>
        <taxon>Bacteria</taxon>
        <taxon>Bacillati</taxon>
        <taxon>Bacillota</taxon>
        <taxon>Erysipelotrichia</taxon>
        <taxon>Erysipelotrichales</taxon>
        <taxon>Erysipelotrichaceae</taxon>
        <taxon>Dielma</taxon>
    </lineage>
</organism>
<dbReference type="STRING" id="1034346.GCA_000313565_01344"/>
<dbReference type="EMBL" id="JALDAW010000011">
    <property type="protein sequence ID" value="MDY5167790.1"/>
    <property type="molecule type" value="Genomic_DNA"/>
</dbReference>
<comment type="caution">
    <text evidence="10">The sequence shown here is derived from an EMBL/GenBank/DDBJ whole genome shotgun (WGS) entry which is preliminary data.</text>
</comment>
<reference evidence="9" key="2">
    <citation type="submission" date="2022-03" db="EMBL/GenBank/DDBJ databases">
        <title>First case of bacteraemia caused by Dielma fastidiosa in a patient hospitalised with diverticulitis.</title>
        <authorList>
            <person name="Forman-Ankjaer B."/>
            <person name="Hvid-Jensen F."/>
            <person name="Kobel C.M."/>
            <person name="Greve T."/>
        </authorList>
    </citation>
    <scope>NUCLEOTIDE SEQUENCE</scope>
    <source>
        <strain evidence="9">AUH_DF_2021</strain>
    </source>
</reference>
<dbReference type="GeneID" id="94439468"/>
<protein>
    <recommendedName>
        <fullName evidence="7 8">Small ribosomal subunit protein bS20</fullName>
    </recommendedName>
</protein>
<dbReference type="GO" id="GO:0003735">
    <property type="term" value="F:structural constituent of ribosome"/>
    <property type="evidence" value="ECO:0007669"/>
    <property type="project" value="InterPro"/>
</dbReference>
<evidence type="ECO:0000256" key="3">
    <source>
        <dbReference type="ARBA" id="ARBA00022730"/>
    </source>
</evidence>
<evidence type="ECO:0000256" key="8">
    <source>
        <dbReference type="HAMAP-Rule" id="MF_00500"/>
    </source>
</evidence>
<evidence type="ECO:0000256" key="4">
    <source>
        <dbReference type="ARBA" id="ARBA00022884"/>
    </source>
</evidence>
<keyword evidence="5 8" id="KW-0689">Ribosomal protein</keyword>
<keyword evidence="4 8" id="KW-0694">RNA-binding</keyword>
<dbReference type="SUPFAM" id="SSF46992">
    <property type="entry name" value="Ribosomal protein S20"/>
    <property type="match status" value="1"/>
</dbReference>
<dbReference type="Proteomes" id="UP000247612">
    <property type="component" value="Unassembled WGS sequence"/>
</dbReference>
<gene>
    <name evidence="8 9" type="primary">rpsT</name>
    <name evidence="10" type="ORF">DES51_11065</name>
    <name evidence="9" type="ORF">MQE39_06635</name>
</gene>
<name>A0A2V2F3F6_9FIRM</name>
<dbReference type="GO" id="GO:0006412">
    <property type="term" value="P:translation"/>
    <property type="evidence" value="ECO:0007669"/>
    <property type="project" value="UniProtKB-UniRule"/>
</dbReference>
<dbReference type="PANTHER" id="PTHR33398">
    <property type="entry name" value="30S RIBOSOMAL PROTEIN S20"/>
    <property type="match status" value="1"/>
</dbReference>
<dbReference type="GO" id="GO:0015935">
    <property type="term" value="C:small ribosomal subunit"/>
    <property type="evidence" value="ECO:0007669"/>
    <property type="project" value="TreeGrafter"/>
</dbReference>
<evidence type="ECO:0000313" key="11">
    <source>
        <dbReference type="Proteomes" id="UP000247612"/>
    </source>
</evidence>
<dbReference type="Proteomes" id="UP001276902">
    <property type="component" value="Unassembled WGS sequence"/>
</dbReference>
<dbReference type="GO" id="GO:0070181">
    <property type="term" value="F:small ribosomal subunit rRNA binding"/>
    <property type="evidence" value="ECO:0007669"/>
    <property type="project" value="TreeGrafter"/>
</dbReference>
<evidence type="ECO:0000256" key="2">
    <source>
        <dbReference type="ARBA" id="ARBA00007634"/>
    </source>
</evidence>
<dbReference type="HAMAP" id="MF_00500">
    <property type="entry name" value="Ribosomal_bS20"/>
    <property type="match status" value="1"/>
</dbReference>
<keyword evidence="11" id="KW-1185">Reference proteome</keyword>
<dbReference type="GO" id="GO:0005829">
    <property type="term" value="C:cytosol"/>
    <property type="evidence" value="ECO:0007669"/>
    <property type="project" value="TreeGrafter"/>
</dbReference>
<evidence type="ECO:0000313" key="10">
    <source>
        <dbReference type="EMBL" id="PXX77516.1"/>
    </source>
</evidence>
<evidence type="ECO:0000256" key="7">
    <source>
        <dbReference type="ARBA" id="ARBA00035136"/>
    </source>
</evidence>
<sequence>MPNIKSQKKRVLTNDKKHMANAAQRSELKTAIKNVIAAVDANDKAAAIAAYNHASSKLDKAISSGIHHKNYASRQKARLAAAINKIA</sequence>
<dbReference type="EMBL" id="QJKH01000010">
    <property type="protein sequence ID" value="PXX77516.1"/>
    <property type="molecule type" value="Genomic_DNA"/>
</dbReference>
<reference evidence="10 11" key="1">
    <citation type="submission" date="2018-05" db="EMBL/GenBank/DDBJ databases">
        <title>Genomic Encyclopedia of Type Strains, Phase IV (KMG-IV): sequencing the most valuable type-strain genomes for metagenomic binning, comparative biology and taxonomic classification.</title>
        <authorList>
            <person name="Goeker M."/>
        </authorList>
    </citation>
    <scope>NUCLEOTIDE SEQUENCE [LARGE SCALE GENOMIC DNA]</scope>
    <source>
        <strain evidence="10 11">JC118</strain>
    </source>
</reference>
<dbReference type="RefSeq" id="WP_022937651.1">
    <property type="nucleotide sequence ID" value="NZ_BAABZA010000001.1"/>
</dbReference>
<dbReference type="Pfam" id="PF01649">
    <property type="entry name" value="Ribosomal_S20p"/>
    <property type="match status" value="1"/>
</dbReference>